<dbReference type="HOGENOM" id="CLU_005854_7_1_6"/>
<dbReference type="InterPro" id="IPR008334">
    <property type="entry name" value="5'-Nucleotdase_C"/>
</dbReference>
<dbReference type="InterPro" id="IPR036907">
    <property type="entry name" value="5'-Nucleotdase_C_sf"/>
</dbReference>
<evidence type="ECO:0000259" key="3">
    <source>
        <dbReference type="Pfam" id="PF00149"/>
    </source>
</evidence>
<dbReference type="SUPFAM" id="SSF56300">
    <property type="entry name" value="Metallo-dependent phosphatases"/>
    <property type="match status" value="1"/>
</dbReference>
<dbReference type="InterPro" id="IPR029052">
    <property type="entry name" value="Metallo-depent_PP-like"/>
</dbReference>
<dbReference type="KEGG" id="spl:Spea_1300"/>
<feature type="domain" description="Calcineurin-like phosphoesterase" evidence="3">
    <location>
        <begin position="18"/>
        <end position="256"/>
    </location>
</feature>
<sequence length="592" mass="65781">MTTTLPKSVATKAQYKLKLAHINDTHSHFDANRIQFTICEQQKELTLYSHTGGYARIAYQLKQARNTAKKERQEFLFLHGGDSFQGTLYFNEFKGKANSDLLNMLQPDAMVLGNHEIDAGNEPVLDFLNDIKFPLMAGNMDLSQECLNKSARLANHRNLLDFNPESQTAKVLLKPLADKQIACFGITLDQMSEIAGPDEDTHFINAIATTRRTVAQLKAQGIDHIIVLSHLGLDQDKVLASEVDGISLIVGGHSHTLQGDFSELGLSNMPYGERINDTAIVHAGKYAETLGIADITFDSKGKVLTLMGGNYFMLDQQFILQASDDVSPQDYLNVRQQLQSHPLILWDGEDSLVQTRIQQKYRPSLDALNNKILGFVPKSLVHTRLPSKALPHGSEIAPWVSRSMYQETRELGVEVDFALHNAGGVRQSLDKGDVSLAEILGRILPFDIPLVTYEIQGQYLFQMLESAINAATNNSVIGTGAGSFPYTYGLKYFYDGKQALGQRIIKLEVLSDVEGTMQWREVDAKAHYKGVSSSYTASGKEGYHPILKANWQKDVDGLSLPQAFIRFISKAQSLDEVLEPQVHYTSHNLAPL</sequence>
<dbReference type="InterPro" id="IPR006179">
    <property type="entry name" value="5_nucleotidase/apyrase"/>
</dbReference>
<dbReference type="GO" id="GO:0000166">
    <property type="term" value="F:nucleotide binding"/>
    <property type="evidence" value="ECO:0007669"/>
    <property type="project" value="UniProtKB-KW"/>
</dbReference>
<evidence type="ECO:0000256" key="1">
    <source>
        <dbReference type="ARBA" id="ARBA00022729"/>
    </source>
</evidence>
<dbReference type="SUPFAM" id="SSF55816">
    <property type="entry name" value="5'-nucleotidase (syn. UDP-sugar hydrolase), C-terminal domain"/>
    <property type="match status" value="1"/>
</dbReference>
<comment type="similarity">
    <text evidence="2">Belongs to the 5'-nucleotidase family.</text>
</comment>
<dbReference type="GO" id="GO:0008768">
    <property type="term" value="F:UDP-sugar diphosphatase activity"/>
    <property type="evidence" value="ECO:0007669"/>
    <property type="project" value="TreeGrafter"/>
</dbReference>
<keyword evidence="2 5" id="KW-0378">Hydrolase</keyword>
<evidence type="ECO:0000256" key="2">
    <source>
        <dbReference type="RuleBase" id="RU362119"/>
    </source>
</evidence>
<dbReference type="PRINTS" id="PR01607">
    <property type="entry name" value="APYRASEFAMLY"/>
</dbReference>
<dbReference type="AlphaFoldDB" id="A8H240"/>
<evidence type="ECO:0000313" key="5">
    <source>
        <dbReference type="EMBL" id="ABV86627.1"/>
    </source>
</evidence>
<dbReference type="Pfam" id="PF00149">
    <property type="entry name" value="Metallophos"/>
    <property type="match status" value="1"/>
</dbReference>
<dbReference type="Proteomes" id="UP000002608">
    <property type="component" value="Chromosome"/>
</dbReference>
<dbReference type="PANTHER" id="PTHR11575:SF24">
    <property type="entry name" value="5'-NUCLEOTIDASE"/>
    <property type="match status" value="1"/>
</dbReference>
<dbReference type="RefSeq" id="WP_012154553.1">
    <property type="nucleotide sequence ID" value="NC_009901.1"/>
</dbReference>
<dbReference type="EMBL" id="CP000851">
    <property type="protein sequence ID" value="ABV86627.1"/>
    <property type="molecule type" value="Genomic_DNA"/>
</dbReference>
<dbReference type="InterPro" id="IPR004843">
    <property type="entry name" value="Calcineurin-like_PHP"/>
</dbReference>
<proteinExistence type="inferred from homology"/>
<keyword evidence="6" id="KW-1185">Reference proteome</keyword>
<organism evidence="5 6">
    <name type="scientific">Shewanella pealeana (strain ATCC 700345 / ANG-SQ1)</name>
    <dbReference type="NCBI Taxonomy" id="398579"/>
    <lineage>
        <taxon>Bacteria</taxon>
        <taxon>Pseudomonadati</taxon>
        <taxon>Pseudomonadota</taxon>
        <taxon>Gammaproteobacteria</taxon>
        <taxon>Alteromonadales</taxon>
        <taxon>Shewanellaceae</taxon>
        <taxon>Shewanella</taxon>
    </lineage>
</organism>
<gene>
    <name evidence="5" type="ordered locus">Spea_1300</name>
</gene>
<protein>
    <submittedName>
        <fullName evidence="5">5'-nucleotidase</fullName>
        <ecNumber evidence="5">3.1.3.5</ecNumber>
    </submittedName>
</protein>
<dbReference type="EC" id="3.1.3.5" evidence="5"/>
<dbReference type="STRING" id="398579.Spea_1300"/>
<evidence type="ECO:0000259" key="4">
    <source>
        <dbReference type="Pfam" id="PF02872"/>
    </source>
</evidence>
<keyword evidence="2" id="KW-0547">Nucleotide-binding</keyword>
<feature type="domain" description="5'-Nucleotidase C-terminal" evidence="4">
    <location>
        <begin position="394"/>
        <end position="547"/>
    </location>
</feature>
<evidence type="ECO:0000313" key="6">
    <source>
        <dbReference type="Proteomes" id="UP000002608"/>
    </source>
</evidence>
<dbReference type="Pfam" id="PF02872">
    <property type="entry name" value="5_nucleotid_C"/>
    <property type="match status" value="1"/>
</dbReference>
<dbReference type="GO" id="GO:0030288">
    <property type="term" value="C:outer membrane-bounded periplasmic space"/>
    <property type="evidence" value="ECO:0007669"/>
    <property type="project" value="TreeGrafter"/>
</dbReference>
<dbReference type="OrthoDB" id="9803927at2"/>
<dbReference type="PANTHER" id="PTHR11575">
    <property type="entry name" value="5'-NUCLEOTIDASE-RELATED"/>
    <property type="match status" value="1"/>
</dbReference>
<dbReference type="eggNOG" id="COG0737">
    <property type="taxonomic scope" value="Bacteria"/>
</dbReference>
<accession>A8H240</accession>
<dbReference type="GO" id="GO:0008253">
    <property type="term" value="F:5'-nucleotidase activity"/>
    <property type="evidence" value="ECO:0007669"/>
    <property type="project" value="UniProtKB-EC"/>
</dbReference>
<dbReference type="GO" id="GO:0009166">
    <property type="term" value="P:nucleotide catabolic process"/>
    <property type="evidence" value="ECO:0007669"/>
    <property type="project" value="InterPro"/>
</dbReference>
<dbReference type="Gene3D" id="3.90.780.10">
    <property type="entry name" value="5'-Nucleotidase, C-terminal domain"/>
    <property type="match status" value="1"/>
</dbReference>
<reference evidence="5 6" key="1">
    <citation type="submission" date="2007-10" db="EMBL/GenBank/DDBJ databases">
        <title>Complete sequence of Shewanella pealeana ATCC 700345.</title>
        <authorList>
            <consortium name="US DOE Joint Genome Institute"/>
            <person name="Copeland A."/>
            <person name="Lucas S."/>
            <person name="Lapidus A."/>
            <person name="Barry K."/>
            <person name="Glavina del Rio T."/>
            <person name="Dalin E."/>
            <person name="Tice H."/>
            <person name="Pitluck S."/>
            <person name="Chertkov O."/>
            <person name="Brettin T."/>
            <person name="Bruce D."/>
            <person name="Detter J.C."/>
            <person name="Han C."/>
            <person name="Schmutz J."/>
            <person name="Larimer F."/>
            <person name="Land M."/>
            <person name="Hauser L."/>
            <person name="Kyrpides N."/>
            <person name="Kim E."/>
            <person name="Zhao J.-S.Z."/>
            <person name="Manno D."/>
            <person name="Hawari J."/>
            <person name="Richardson P."/>
        </authorList>
    </citation>
    <scope>NUCLEOTIDE SEQUENCE [LARGE SCALE GENOMIC DNA]</scope>
    <source>
        <strain evidence="6">ATCC 700345 / ANG-SQ1</strain>
    </source>
</reference>
<keyword evidence="1" id="KW-0732">Signal</keyword>
<name>A8H240_SHEPA</name>
<dbReference type="Gene3D" id="3.60.21.10">
    <property type="match status" value="1"/>
</dbReference>